<comment type="caution">
    <text evidence="1">The sequence shown here is derived from an EMBL/GenBank/DDBJ whole genome shotgun (WGS) entry which is preliminary data.</text>
</comment>
<keyword evidence="2" id="KW-1185">Reference proteome</keyword>
<gene>
    <name evidence="1" type="ORF">BS47DRAFT_1369809</name>
</gene>
<evidence type="ECO:0000313" key="2">
    <source>
        <dbReference type="Proteomes" id="UP000886523"/>
    </source>
</evidence>
<organism evidence="1 2">
    <name type="scientific">Hydnum rufescens UP504</name>
    <dbReference type="NCBI Taxonomy" id="1448309"/>
    <lineage>
        <taxon>Eukaryota</taxon>
        <taxon>Fungi</taxon>
        <taxon>Dikarya</taxon>
        <taxon>Basidiomycota</taxon>
        <taxon>Agaricomycotina</taxon>
        <taxon>Agaricomycetes</taxon>
        <taxon>Cantharellales</taxon>
        <taxon>Hydnaceae</taxon>
        <taxon>Hydnum</taxon>
    </lineage>
</organism>
<protein>
    <submittedName>
        <fullName evidence="1">Uncharacterized protein</fullName>
    </submittedName>
</protein>
<reference evidence="1" key="1">
    <citation type="journal article" date="2020" name="Nat. Commun.">
        <title>Large-scale genome sequencing of mycorrhizal fungi provides insights into the early evolution of symbiotic traits.</title>
        <authorList>
            <person name="Miyauchi S."/>
            <person name="Kiss E."/>
            <person name="Kuo A."/>
            <person name="Drula E."/>
            <person name="Kohler A."/>
            <person name="Sanchez-Garcia M."/>
            <person name="Morin E."/>
            <person name="Andreopoulos B."/>
            <person name="Barry K.W."/>
            <person name="Bonito G."/>
            <person name="Buee M."/>
            <person name="Carver A."/>
            <person name="Chen C."/>
            <person name="Cichocki N."/>
            <person name="Clum A."/>
            <person name="Culley D."/>
            <person name="Crous P.W."/>
            <person name="Fauchery L."/>
            <person name="Girlanda M."/>
            <person name="Hayes R.D."/>
            <person name="Keri Z."/>
            <person name="LaButti K."/>
            <person name="Lipzen A."/>
            <person name="Lombard V."/>
            <person name="Magnuson J."/>
            <person name="Maillard F."/>
            <person name="Murat C."/>
            <person name="Nolan M."/>
            <person name="Ohm R.A."/>
            <person name="Pangilinan J."/>
            <person name="Pereira M.F."/>
            <person name="Perotto S."/>
            <person name="Peter M."/>
            <person name="Pfister S."/>
            <person name="Riley R."/>
            <person name="Sitrit Y."/>
            <person name="Stielow J.B."/>
            <person name="Szollosi G."/>
            <person name="Zifcakova L."/>
            <person name="Stursova M."/>
            <person name="Spatafora J.W."/>
            <person name="Tedersoo L."/>
            <person name="Vaario L.M."/>
            <person name="Yamada A."/>
            <person name="Yan M."/>
            <person name="Wang P."/>
            <person name="Xu J."/>
            <person name="Bruns T."/>
            <person name="Baldrian P."/>
            <person name="Vilgalys R."/>
            <person name="Dunand C."/>
            <person name="Henrissat B."/>
            <person name="Grigoriev I.V."/>
            <person name="Hibbett D."/>
            <person name="Nagy L.G."/>
            <person name="Martin F.M."/>
        </authorList>
    </citation>
    <scope>NUCLEOTIDE SEQUENCE</scope>
    <source>
        <strain evidence="1">UP504</strain>
    </source>
</reference>
<evidence type="ECO:0000313" key="1">
    <source>
        <dbReference type="EMBL" id="KAF9503079.1"/>
    </source>
</evidence>
<proteinExistence type="predicted"/>
<sequence>MKQSKDRLKIVGLKALNIIAKNPAWWELVPASLTIRVSSSTLPMTTVTDGDDSPYPETIASSMSITSPLDWVAWTHCDSMKSRPLFNPHAGSRVHHSRTSTAPGHLDVTDIFIFIAMGWKFEPVLSCTCPNSSPNILYKGSQQYAGMTQCERIVTDRYNQYQACQAEHLFEQLHRYFNRGKHRRGQVLVFNERLIASWFHDSTRDGLEIIVFSTPLYPSHKWGLADMKSTQSQMYLSLDLLYENQQLSMFQDLCCQHSNLVSIVWARNAQVQCSRSTWALWDWITISGASVFSKRQVHWVCKLGIRNRRVFNIDLLPEVSLISNCMNEIEHWVIAPTSLDVVCLSIAESGTRLVQLTKILKQLHGLCTSWFKKWAGSRQPIHTVVVILGSVMKNAGRARPPLYQQVQVIQQKYTKIVIEQVHGYVAGGATCLQLCRQCQEPGIRLFRRG</sequence>
<dbReference type="EMBL" id="MU129453">
    <property type="protein sequence ID" value="KAF9503079.1"/>
    <property type="molecule type" value="Genomic_DNA"/>
</dbReference>
<name>A0A9P6DLB7_9AGAM</name>
<dbReference type="Proteomes" id="UP000886523">
    <property type="component" value="Unassembled WGS sequence"/>
</dbReference>
<accession>A0A9P6DLB7</accession>
<dbReference type="AlphaFoldDB" id="A0A9P6DLB7"/>